<protein>
    <submittedName>
        <fullName evidence="2">Uncharacterized protein</fullName>
    </submittedName>
</protein>
<accession>A0A6G4U4X8</accession>
<sequence>MNNTMLKASVNTQIRVTDWSQTAVRKLHKRMDLKNRADKGQGAVEYLGVIAVAVIIILALMKTQVGATIRTGIMDQVKKITEKK</sequence>
<comment type="caution">
    <text evidence="2">The sequence shown here is derived from an EMBL/GenBank/DDBJ whole genome shotgun (WGS) entry which is preliminary data.</text>
</comment>
<evidence type="ECO:0000313" key="2">
    <source>
        <dbReference type="EMBL" id="NGN67062.1"/>
    </source>
</evidence>
<keyword evidence="1" id="KW-1133">Transmembrane helix</keyword>
<dbReference type="Proteomes" id="UP000481583">
    <property type="component" value="Unassembled WGS sequence"/>
</dbReference>
<dbReference type="RefSeq" id="WP_165240364.1">
    <property type="nucleotide sequence ID" value="NZ_JAAKZV010000123.1"/>
</dbReference>
<reference evidence="2 3" key="1">
    <citation type="submission" date="2020-02" db="EMBL/GenBank/DDBJ databases">
        <title>Whole-genome analyses of novel actinobacteria.</title>
        <authorList>
            <person name="Sahin N."/>
        </authorList>
    </citation>
    <scope>NUCLEOTIDE SEQUENCE [LARGE SCALE GENOMIC DNA]</scope>
    <source>
        <strain evidence="2 3">A7024</strain>
    </source>
</reference>
<evidence type="ECO:0000256" key="1">
    <source>
        <dbReference type="SAM" id="Phobius"/>
    </source>
</evidence>
<proteinExistence type="predicted"/>
<keyword evidence="3" id="KW-1185">Reference proteome</keyword>
<organism evidence="2 3">
    <name type="scientific">Streptomyces coryli</name>
    <dbReference type="NCBI Taxonomy" id="1128680"/>
    <lineage>
        <taxon>Bacteria</taxon>
        <taxon>Bacillati</taxon>
        <taxon>Actinomycetota</taxon>
        <taxon>Actinomycetes</taxon>
        <taxon>Kitasatosporales</taxon>
        <taxon>Streptomycetaceae</taxon>
        <taxon>Streptomyces</taxon>
    </lineage>
</organism>
<name>A0A6G4U4X8_9ACTN</name>
<gene>
    <name evidence="2" type="ORF">G5C51_24535</name>
</gene>
<keyword evidence="1" id="KW-0812">Transmembrane</keyword>
<keyword evidence="1" id="KW-0472">Membrane</keyword>
<evidence type="ECO:0000313" key="3">
    <source>
        <dbReference type="Proteomes" id="UP000481583"/>
    </source>
</evidence>
<dbReference type="EMBL" id="JAAKZV010000123">
    <property type="protein sequence ID" value="NGN67062.1"/>
    <property type="molecule type" value="Genomic_DNA"/>
</dbReference>
<dbReference type="AlphaFoldDB" id="A0A6G4U4X8"/>
<feature type="transmembrane region" description="Helical" evidence="1">
    <location>
        <begin position="43"/>
        <end position="61"/>
    </location>
</feature>